<comment type="similarity">
    <text evidence="11">Belongs to the Sp1 C2H2-type zinc-finger protein family.</text>
</comment>
<feature type="compositionally biased region" description="Low complexity" evidence="13">
    <location>
        <begin position="521"/>
        <end position="533"/>
    </location>
</feature>
<keyword evidence="16" id="KW-1185">Reference proteome</keyword>
<keyword evidence="4 12" id="KW-0863">Zinc-finger</keyword>
<dbReference type="OMA" id="TMPAMAN"/>
<feature type="compositionally biased region" description="Low complexity" evidence="13">
    <location>
        <begin position="542"/>
        <end position="554"/>
    </location>
</feature>
<dbReference type="InterPro" id="IPR036236">
    <property type="entry name" value="Znf_C2H2_sf"/>
</dbReference>
<feature type="compositionally biased region" description="Low complexity" evidence="13">
    <location>
        <begin position="478"/>
        <end position="487"/>
    </location>
</feature>
<proteinExistence type="inferred from homology"/>
<keyword evidence="8" id="KW-0010">Activator</keyword>
<feature type="region of interest" description="Disordered" evidence="13">
    <location>
        <begin position="505"/>
        <end position="554"/>
    </location>
</feature>
<evidence type="ECO:0000256" key="2">
    <source>
        <dbReference type="ARBA" id="ARBA00022723"/>
    </source>
</evidence>
<evidence type="ECO:0000256" key="4">
    <source>
        <dbReference type="ARBA" id="ARBA00022771"/>
    </source>
</evidence>
<evidence type="ECO:0000256" key="5">
    <source>
        <dbReference type="ARBA" id="ARBA00022833"/>
    </source>
</evidence>
<evidence type="ECO:0000256" key="3">
    <source>
        <dbReference type="ARBA" id="ARBA00022737"/>
    </source>
</evidence>
<keyword evidence="5" id="KW-0862">Zinc</keyword>
<keyword evidence="3" id="KW-0677">Repeat</keyword>
<feature type="domain" description="C2H2-type" evidence="14">
    <location>
        <begin position="796"/>
        <end position="825"/>
    </location>
</feature>
<dbReference type="FunFam" id="3.30.160.60:FF:000014">
    <property type="entry name" value="Transcription factor Sp3"/>
    <property type="match status" value="1"/>
</dbReference>
<sequence>MGAEVLVSTNRALYQERNYNSQRALRTPLPFQPHSRRANQACGSSSARQVSGFVGAVAGCEAPPPSSISVNQEEPDYSVLRKQPFVERKGQPCLVLPTFCIGLIFFPLPKQCRMSDQKEESMATLTEGGKPGEYLQIKTSGSQDTQPSPLALLAATCSKIGSPGPAEGAAVAASTALQGGQLVIDQSSGAVQQQQQQQQLELVTAQLSGNGWQIIAAGPSTTKEGAVQQQGASAAGAEGEGGGGGDNNNDDDDDGGGGSNGTGGQDVAAGSPNPRIRPVVSAAGQYNVVPVQSLPNAAMVVSAGSGAAAAAAASSSSSSTSSSGLQYQVISAAGAEGQQQSIQIVSAGSLLAPASRGSPQTGSLANAVPIQIRAAGTGGGGLSIPLQLQGVHISGAQAQMVATLPINLGGGVTLAVPINNMAAATAGGGSIQFVQPSGDGGLSNGGAQALSTPISGGASAVNNTPESPPPPPPPPQAAPAASASPLPGGVTAAAAAPSLLQTSDTVFSEPAGSDNTEEEPQAAPEGEGDAAQPNGLQNLPEGGQPLQLPSALQPQQQQQIVQAQIPQQQQQQTVTTIQGQALQAVQPQTLQLSTLQNPTQVIIRAPSITPSGQINWQTIQLQNIQNLSNVQIQNAQQLTVTPVSSSNSGETAIAQITPVTVTGGTINLSAAQLASVPNLQTVNIGSLSSGGLQVQGIPVAIANLTGQQQTQDGGDTKWHLKVQPATVTPVTVAVGNIANATLGTVSPNSITQVQLQPASDQDVQPGKRLRRVACSCPNCRDGEGRSSSEPGKKKQHICHMEGCGKVYGKTSHLRAHLRWHTGERPFVCNWLFCGKRFTRSDELQRHRRTHTGEKKFSCPECSKRFMRSDHLSKHVKTHQNKKGAAVVQSVGNASPDMEASVAEVLVSPRIVAITTAPQDSSPTMPAMANSIDEY</sequence>
<evidence type="ECO:0000259" key="14">
    <source>
        <dbReference type="PROSITE" id="PS50157"/>
    </source>
</evidence>
<dbReference type="Proteomes" id="UP000287033">
    <property type="component" value="Unassembled WGS sequence"/>
</dbReference>
<feature type="region of interest" description="Disordered" evidence="13">
    <location>
        <begin position="220"/>
        <end position="276"/>
    </location>
</feature>
<dbReference type="PROSITE" id="PS00028">
    <property type="entry name" value="ZINC_FINGER_C2H2_1"/>
    <property type="match status" value="3"/>
</dbReference>
<dbReference type="Gene3D" id="3.30.160.60">
    <property type="entry name" value="Classic Zinc Finger"/>
    <property type="match status" value="3"/>
</dbReference>
<comment type="caution">
    <text evidence="15">The sequence shown here is derived from an EMBL/GenBank/DDBJ whole genome shotgun (WGS) entry which is preliminary data.</text>
</comment>
<dbReference type="InterPro" id="IPR013087">
    <property type="entry name" value="Znf_C2H2_type"/>
</dbReference>
<feature type="region of interest" description="Disordered" evidence="13">
    <location>
        <begin position="126"/>
        <end position="146"/>
    </location>
</feature>
<dbReference type="SMART" id="SM00355">
    <property type="entry name" value="ZnF_C2H2"/>
    <property type="match status" value="3"/>
</dbReference>
<reference evidence="15 16" key="1">
    <citation type="journal article" date="2018" name="Nat. Ecol. Evol.">
        <title>Shark genomes provide insights into elasmobranch evolution and the origin of vertebrates.</title>
        <authorList>
            <person name="Hara Y"/>
            <person name="Yamaguchi K"/>
            <person name="Onimaru K"/>
            <person name="Kadota M"/>
            <person name="Koyanagi M"/>
            <person name="Keeley SD"/>
            <person name="Tatsumi K"/>
            <person name="Tanaka K"/>
            <person name="Motone F"/>
            <person name="Kageyama Y"/>
            <person name="Nozu R"/>
            <person name="Adachi N"/>
            <person name="Nishimura O"/>
            <person name="Nakagawa R"/>
            <person name="Tanegashima C"/>
            <person name="Kiyatake I"/>
            <person name="Matsumoto R"/>
            <person name="Murakumo K"/>
            <person name="Nishida K"/>
            <person name="Terakita A"/>
            <person name="Kuratani S"/>
            <person name="Sato K"/>
            <person name="Hyodo S Kuraku.S."/>
        </authorList>
    </citation>
    <scope>NUCLEOTIDE SEQUENCE [LARGE SCALE GENOMIC DNA]</scope>
</reference>
<dbReference type="STRING" id="137246.A0A401SZR5"/>
<evidence type="ECO:0000313" key="16">
    <source>
        <dbReference type="Proteomes" id="UP000287033"/>
    </source>
</evidence>
<evidence type="ECO:0000256" key="6">
    <source>
        <dbReference type="ARBA" id="ARBA00023015"/>
    </source>
</evidence>
<feature type="domain" description="C2H2-type" evidence="14">
    <location>
        <begin position="826"/>
        <end position="855"/>
    </location>
</feature>
<dbReference type="FunFam" id="3.30.160.60:FF:000061">
    <property type="entry name" value="Transcription factor Sp3"/>
    <property type="match status" value="1"/>
</dbReference>
<dbReference type="SUPFAM" id="SSF57667">
    <property type="entry name" value="beta-beta-alpha zinc fingers"/>
    <property type="match status" value="2"/>
</dbReference>
<keyword evidence="2" id="KW-0479">Metal-binding</keyword>
<evidence type="ECO:0000256" key="1">
    <source>
        <dbReference type="ARBA" id="ARBA00004123"/>
    </source>
</evidence>
<evidence type="ECO:0000256" key="9">
    <source>
        <dbReference type="ARBA" id="ARBA00023163"/>
    </source>
</evidence>
<evidence type="ECO:0000256" key="13">
    <source>
        <dbReference type="SAM" id="MobiDB-lite"/>
    </source>
</evidence>
<feature type="domain" description="C2H2-type" evidence="14">
    <location>
        <begin position="856"/>
        <end position="883"/>
    </location>
</feature>
<comment type="subcellular location">
    <subcellularLocation>
        <location evidence="1">Nucleus</location>
    </subcellularLocation>
</comment>
<dbReference type="PROSITE" id="PS50157">
    <property type="entry name" value="ZINC_FINGER_C2H2_2"/>
    <property type="match status" value="3"/>
</dbReference>
<dbReference type="GO" id="GO:0000978">
    <property type="term" value="F:RNA polymerase II cis-regulatory region sequence-specific DNA binding"/>
    <property type="evidence" value="ECO:0007669"/>
    <property type="project" value="TreeGrafter"/>
</dbReference>
<evidence type="ECO:0000256" key="8">
    <source>
        <dbReference type="ARBA" id="ARBA00023159"/>
    </source>
</evidence>
<keyword evidence="7" id="KW-0238">DNA-binding</keyword>
<evidence type="ECO:0000256" key="7">
    <source>
        <dbReference type="ARBA" id="ARBA00023125"/>
    </source>
</evidence>
<evidence type="ECO:0000256" key="11">
    <source>
        <dbReference type="ARBA" id="ARBA00038409"/>
    </source>
</evidence>
<feature type="region of interest" description="Disordered" evidence="13">
    <location>
        <begin position="437"/>
        <end position="490"/>
    </location>
</feature>
<dbReference type="GO" id="GO:0008270">
    <property type="term" value="F:zinc ion binding"/>
    <property type="evidence" value="ECO:0007669"/>
    <property type="project" value="UniProtKB-KW"/>
</dbReference>
<keyword evidence="6" id="KW-0805">Transcription regulation</keyword>
<dbReference type="EMBL" id="BEZZ01000753">
    <property type="protein sequence ID" value="GCC35870.1"/>
    <property type="molecule type" value="Genomic_DNA"/>
</dbReference>
<dbReference type="Pfam" id="PF00096">
    <property type="entry name" value="zf-C2H2"/>
    <property type="match status" value="2"/>
</dbReference>
<evidence type="ECO:0000256" key="12">
    <source>
        <dbReference type="PROSITE-ProRule" id="PRU00042"/>
    </source>
</evidence>
<dbReference type="GO" id="GO:0005634">
    <property type="term" value="C:nucleus"/>
    <property type="evidence" value="ECO:0007669"/>
    <property type="project" value="UniProtKB-SubCell"/>
</dbReference>
<keyword evidence="9" id="KW-0804">Transcription</keyword>
<feature type="compositionally biased region" description="Low complexity" evidence="13">
    <location>
        <begin position="228"/>
        <end position="237"/>
    </location>
</feature>
<dbReference type="PANTHER" id="PTHR23235">
    <property type="entry name" value="KRUEPPEL-LIKE TRANSCRIPTION FACTOR"/>
    <property type="match status" value="1"/>
</dbReference>
<dbReference type="PANTHER" id="PTHR23235:SF17">
    <property type="entry name" value="TRANSCRIPTION FACTOR SP4"/>
    <property type="match status" value="1"/>
</dbReference>
<dbReference type="FunFam" id="3.30.160.60:FF:000026">
    <property type="entry name" value="Transcription factor Sp3"/>
    <property type="match status" value="1"/>
</dbReference>
<feature type="compositionally biased region" description="Pro residues" evidence="13">
    <location>
        <begin position="466"/>
        <end position="477"/>
    </location>
</feature>
<dbReference type="GO" id="GO:0000981">
    <property type="term" value="F:DNA-binding transcription factor activity, RNA polymerase II-specific"/>
    <property type="evidence" value="ECO:0007669"/>
    <property type="project" value="TreeGrafter"/>
</dbReference>
<dbReference type="OrthoDB" id="6365676at2759"/>
<accession>A0A401SZR5</accession>
<evidence type="ECO:0000256" key="10">
    <source>
        <dbReference type="ARBA" id="ARBA00023242"/>
    </source>
</evidence>
<keyword evidence="10" id="KW-0539">Nucleus</keyword>
<organism evidence="15 16">
    <name type="scientific">Chiloscyllium punctatum</name>
    <name type="common">Brownbanded bambooshark</name>
    <name type="synonym">Hemiscyllium punctatum</name>
    <dbReference type="NCBI Taxonomy" id="137246"/>
    <lineage>
        <taxon>Eukaryota</taxon>
        <taxon>Metazoa</taxon>
        <taxon>Chordata</taxon>
        <taxon>Craniata</taxon>
        <taxon>Vertebrata</taxon>
        <taxon>Chondrichthyes</taxon>
        <taxon>Elasmobranchii</taxon>
        <taxon>Galeomorphii</taxon>
        <taxon>Galeoidea</taxon>
        <taxon>Orectolobiformes</taxon>
        <taxon>Hemiscylliidae</taxon>
        <taxon>Chiloscyllium</taxon>
    </lineage>
</organism>
<evidence type="ECO:0000313" key="15">
    <source>
        <dbReference type="EMBL" id="GCC35870.1"/>
    </source>
</evidence>
<protein>
    <recommendedName>
        <fullName evidence="14">C2H2-type domain-containing protein</fullName>
    </recommendedName>
</protein>
<feature type="compositionally biased region" description="Polar residues" evidence="13">
    <location>
        <begin position="445"/>
        <end position="464"/>
    </location>
</feature>
<dbReference type="AlphaFoldDB" id="A0A401SZR5"/>
<name>A0A401SZR5_CHIPU</name>
<gene>
    <name evidence="15" type="ORF">chiPu_0014359</name>
</gene>
<feature type="compositionally biased region" description="Polar residues" evidence="13">
    <location>
        <begin position="137"/>
        <end position="146"/>
    </location>
</feature>